<dbReference type="RefSeq" id="WP_108026035.1">
    <property type="nucleotide sequence ID" value="NZ_QBKR01000032.1"/>
</dbReference>
<evidence type="ECO:0000259" key="2">
    <source>
        <dbReference type="SMART" id="SM00363"/>
    </source>
</evidence>
<evidence type="ECO:0000313" key="4">
    <source>
        <dbReference type="Proteomes" id="UP000244240"/>
    </source>
</evidence>
<dbReference type="InterPro" id="IPR036986">
    <property type="entry name" value="S4_RNA-bd_sf"/>
</dbReference>
<dbReference type="PANTHER" id="PTHR13633:SF3">
    <property type="entry name" value="MITOCHONDRIAL TRANSCRIPTION RESCUE FACTOR 1"/>
    <property type="match status" value="1"/>
</dbReference>
<evidence type="ECO:0000256" key="1">
    <source>
        <dbReference type="PROSITE-ProRule" id="PRU00182"/>
    </source>
</evidence>
<dbReference type="SUPFAM" id="SSF55174">
    <property type="entry name" value="Alpha-L RNA-binding motif"/>
    <property type="match status" value="1"/>
</dbReference>
<dbReference type="Proteomes" id="UP000244240">
    <property type="component" value="Unassembled WGS sequence"/>
</dbReference>
<name>A0A2T6B7B4_9BACL</name>
<accession>A0A2T6B7B4</accession>
<dbReference type="AlphaFoldDB" id="A0A2T6B7B4"/>
<protein>
    <submittedName>
        <fullName evidence="3">RNA-binding protein YlmH</fullName>
    </submittedName>
</protein>
<keyword evidence="1" id="KW-0694">RNA-binding</keyword>
<dbReference type="Gene3D" id="3.30.70.330">
    <property type="match status" value="1"/>
</dbReference>
<dbReference type="Pfam" id="PF01479">
    <property type="entry name" value="S4"/>
    <property type="match status" value="1"/>
</dbReference>
<dbReference type="InterPro" id="IPR002942">
    <property type="entry name" value="S4_RNA-bd"/>
</dbReference>
<dbReference type="Pfam" id="PF17774">
    <property type="entry name" value="YlmH_RBD"/>
    <property type="match status" value="1"/>
</dbReference>
<evidence type="ECO:0000313" key="3">
    <source>
        <dbReference type="EMBL" id="PTX51946.1"/>
    </source>
</evidence>
<dbReference type="InterPro" id="IPR040591">
    <property type="entry name" value="RqcP2_RBD"/>
</dbReference>
<keyword evidence="4" id="KW-1185">Reference proteome</keyword>
<dbReference type="PANTHER" id="PTHR13633">
    <property type="entry name" value="MITOCHONDRIAL TRANSCRIPTION RESCUE FACTOR 1"/>
    <property type="match status" value="1"/>
</dbReference>
<dbReference type="CDD" id="cd00165">
    <property type="entry name" value="S4"/>
    <property type="match status" value="1"/>
</dbReference>
<dbReference type="EMBL" id="QBKR01000032">
    <property type="protein sequence ID" value="PTX51946.1"/>
    <property type="molecule type" value="Genomic_DNA"/>
</dbReference>
<organism evidence="3 4">
    <name type="scientific">Melghirimyces profundicolus</name>
    <dbReference type="NCBI Taxonomy" id="1242148"/>
    <lineage>
        <taxon>Bacteria</taxon>
        <taxon>Bacillati</taxon>
        <taxon>Bacillota</taxon>
        <taxon>Bacilli</taxon>
        <taxon>Bacillales</taxon>
        <taxon>Thermoactinomycetaceae</taxon>
        <taxon>Melghirimyces</taxon>
    </lineage>
</organism>
<dbReference type="InterPro" id="IPR048443">
    <property type="entry name" value="RqcP2_N"/>
</dbReference>
<dbReference type="Pfam" id="PF21278">
    <property type="entry name" value="YlmH_1st"/>
    <property type="match status" value="1"/>
</dbReference>
<reference evidence="3 4" key="1">
    <citation type="submission" date="2018-04" db="EMBL/GenBank/DDBJ databases">
        <title>Genomic Encyclopedia of Archaeal and Bacterial Type Strains, Phase II (KMG-II): from individual species to whole genera.</title>
        <authorList>
            <person name="Goeker M."/>
        </authorList>
    </citation>
    <scope>NUCLEOTIDE SEQUENCE [LARGE SCALE GENOMIC DNA]</scope>
    <source>
        <strain evidence="3 4">DSM 45787</strain>
    </source>
</reference>
<dbReference type="SMART" id="SM00363">
    <property type="entry name" value="S4"/>
    <property type="match status" value="1"/>
</dbReference>
<dbReference type="InterPro" id="IPR012677">
    <property type="entry name" value="Nucleotide-bd_a/b_plait_sf"/>
</dbReference>
<dbReference type="GO" id="GO:0003723">
    <property type="term" value="F:RNA binding"/>
    <property type="evidence" value="ECO:0007669"/>
    <property type="project" value="UniProtKB-KW"/>
</dbReference>
<feature type="domain" description="RNA-binding S4" evidence="2">
    <location>
        <begin position="183"/>
        <end position="248"/>
    </location>
</feature>
<proteinExistence type="predicted"/>
<comment type="caution">
    <text evidence="3">The sequence shown here is derived from an EMBL/GenBank/DDBJ whole genome shotgun (WGS) entry which is preliminary data.</text>
</comment>
<dbReference type="Gene3D" id="3.30.1370.160">
    <property type="match status" value="1"/>
</dbReference>
<dbReference type="OrthoDB" id="9812787at2"/>
<sequence length="259" mass="29401">MLRKEDLFRHFRPDERMFVERVLDWVGQAEERYRPTLTPFLNPREQTISKMLVRRAPDLEITFDGGYSDAERKRAWILPPFIKEEDHRLTCLELEPADTSSKLKHPDVLGSLLGLGLKREVIGDILSPGPGCQIVVASEIAAFIRSQLNRVGRVSVHVKEIPKSHLRPPEQTTQSITASVASLRLDAVASEAFRLSRRKAATLIKSGKCRVNWKPTENPAEPVGEGDMISLRGHGRARVDETLGETRKNRLLIRLIRYL</sequence>
<gene>
    <name evidence="3" type="ORF">C8P63_13226</name>
</gene>
<dbReference type="Gene3D" id="3.10.290.10">
    <property type="entry name" value="RNA-binding S4 domain"/>
    <property type="match status" value="1"/>
</dbReference>
<dbReference type="PROSITE" id="PS50889">
    <property type="entry name" value="S4"/>
    <property type="match status" value="1"/>
</dbReference>